<dbReference type="InterPro" id="IPR012349">
    <property type="entry name" value="Split_barrel_FMN-bd"/>
</dbReference>
<dbReference type="AlphaFoldDB" id="A0A117JLZ2"/>
<evidence type="ECO:0000256" key="1">
    <source>
        <dbReference type="ARBA" id="ARBA00023002"/>
    </source>
</evidence>
<dbReference type="InterPro" id="IPR019966">
    <property type="entry name" value="F420-dep_enz_PPOX_Rv3369"/>
</dbReference>
<dbReference type="InterPro" id="IPR052019">
    <property type="entry name" value="F420H2_bilvrd_red/Heme_oxyg"/>
</dbReference>
<dbReference type="EMBL" id="LQIR01000002">
    <property type="protein sequence ID" value="KUI20676.1"/>
    <property type="molecule type" value="Genomic_DNA"/>
</dbReference>
<keyword evidence="1" id="KW-0560">Oxidoreductase</keyword>
<feature type="domain" description="Pyridoxamine 5'-phosphate oxidase N-terminal" evidence="2">
    <location>
        <begin position="5"/>
        <end position="106"/>
    </location>
</feature>
<sequence>MAVNFTQEVVDRLSSDKHGWLTTVAKSGQPVPKLVWFYFDGTYVLVYTEPSAAKVRHIRAHPRVSLNLDSDGNGSGIIVVGGPATVDAEGANPLHDERYRAKYAELAASLGFSDEFLAAYDTRLRISVDKVWTTPTEG</sequence>
<accession>A0A117JLZ2</accession>
<dbReference type="RefSeq" id="WP_064394265.1">
    <property type="nucleotide sequence ID" value="NZ_LQIR01000002.1"/>
</dbReference>
<dbReference type="GO" id="GO:0070967">
    <property type="term" value="F:coenzyme F420 binding"/>
    <property type="evidence" value="ECO:0007669"/>
    <property type="project" value="TreeGrafter"/>
</dbReference>
<evidence type="ECO:0000259" key="2">
    <source>
        <dbReference type="Pfam" id="PF01243"/>
    </source>
</evidence>
<dbReference type="Proteomes" id="UP000053707">
    <property type="component" value="Unassembled WGS sequence"/>
</dbReference>
<dbReference type="GO" id="GO:0005829">
    <property type="term" value="C:cytosol"/>
    <property type="evidence" value="ECO:0007669"/>
    <property type="project" value="TreeGrafter"/>
</dbReference>
<proteinExistence type="predicted"/>
<keyword evidence="4" id="KW-1185">Reference proteome</keyword>
<evidence type="ECO:0000313" key="3">
    <source>
        <dbReference type="EMBL" id="KUI20676.1"/>
    </source>
</evidence>
<organism evidence="3 4">
    <name type="scientific">Mycobacterium lehmannii</name>
    <dbReference type="NCBI Taxonomy" id="2048550"/>
    <lineage>
        <taxon>Bacteria</taxon>
        <taxon>Bacillati</taxon>
        <taxon>Actinomycetota</taxon>
        <taxon>Actinomycetes</taxon>
        <taxon>Mycobacteriales</taxon>
        <taxon>Mycobacteriaceae</taxon>
        <taxon>Mycobacterium</taxon>
    </lineage>
</organism>
<dbReference type="Gene3D" id="2.30.110.10">
    <property type="entry name" value="Electron Transport, Fmn-binding Protein, Chain A"/>
    <property type="match status" value="1"/>
</dbReference>
<dbReference type="InterPro" id="IPR011576">
    <property type="entry name" value="Pyridox_Oxase_N"/>
</dbReference>
<dbReference type="Pfam" id="PF01243">
    <property type="entry name" value="PNPOx_N"/>
    <property type="match status" value="1"/>
</dbReference>
<reference evidence="3 4" key="1">
    <citation type="submission" date="2016-01" db="EMBL/GenBank/DDBJ databases">
        <authorList>
            <consortium name="TB Trials Study Group"/>
            <person name="Sutton G."/>
            <person name="Brinkac L."/>
            <person name="Sanka R."/>
            <person name="Adams M."/>
            <person name="Lau E.L."/>
            <person name="Macaden R."/>
            <person name="Grewal H.M.S."/>
        </authorList>
    </citation>
    <scope>NUCLEOTIDE SEQUENCE [LARGE SCALE GENOMIC DNA]</scope>
    <source>
        <strain evidence="3 4">IS-1744</strain>
    </source>
</reference>
<evidence type="ECO:0000313" key="4">
    <source>
        <dbReference type="Proteomes" id="UP000053707"/>
    </source>
</evidence>
<gene>
    <name evidence="3" type="ORF">AU192_13660</name>
</gene>
<dbReference type="GO" id="GO:0016627">
    <property type="term" value="F:oxidoreductase activity, acting on the CH-CH group of donors"/>
    <property type="evidence" value="ECO:0007669"/>
    <property type="project" value="TreeGrafter"/>
</dbReference>
<comment type="caution">
    <text evidence="3">The sequence shown here is derived from an EMBL/GenBank/DDBJ whole genome shotgun (WGS) entry which is preliminary data.</text>
</comment>
<protein>
    <submittedName>
        <fullName evidence="3">F420-dependent oxidoreductase</fullName>
    </submittedName>
</protein>
<dbReference type="PANTHER" id="PTHR35176:SF6">
    <property type="entry name" value="HEME OXYGENASE HI_0854-RELATED"/>
    <property type="match status" value="1"/>
</dbReference>
<dbReference type="PANTHER" id="PTHR35176">
    <property type="entry name" value="HEME OXYGENASE HI_0854-RELATED"/>
    <property type="match status" value="1"/>
</dbReference>
<name>A0A117JLZ2_9MYCO</name>
<dbReference type="SUPFAM" id="SSF50475">
    <property type="entry name" value="FMN-binding split barrel"/>
    <property type="match status" value="1"/>
</dbReference>
<dbReference type="NCBIfam" id="TIGR03667">
    <property type="entry name" value="Rv3369"/>
    <property type="match status" value="1"/>
</dbReference>